<feature type="domain" description="M23ase beta-sheet core" evidence="1">
    <location>
        <begin position="193"/>
        <end position="284"/>
    </location>
</feature>
<protein>
    <recommendedName>
        <fullName evidence="5">Peptidase M23</fullName>
    </recommendedName>
</protein>
<dbReference type="Pfam" id="PF01551">
    <property type="entry name" value="Peptidase_M23"/>
    <property type="match status" value="1"/>
</dbReference>
<dbReference type="InterPro" id="IPR050570">
    <property type="entry name" value="Cell_wall_metabolism_enzyme"/>
</dbReference>
<dbReference type="Gene3D" id="2.70.70.10">
    <property type="entry name" value="Glucose Permease (Domain IIA)"/>
    <property type="match status" value="1"/>
</dbReference>
<feature type="domain" description="DUF3887" evidence="2">
    <location>
        <begin position="30"/>
        <end position="115"/>
    </location>
</feature>
<gene>
    <name evidence="3" type="ORF">GCM10023092_27230</name>
</gene>
<dbReference type="SUPFAM" id="SSF51261">
    <property type="entry name" value="Duplicated hybrid motif"/>
    <property type="match status" value="1"/>
</dbReference>
<dbReference type="Pfam" id="PF13026">
    <property type="entry name" value="DUF3887"/>
    <property type="match status" value="1"/>
</dbReference>
<dbReference type="InterPro" id="IPR024981">
    <property type="entry name" value="DUF3887"/>
</dbReference>
<dbReference type="InterPro" id="IPR016047">
    <property type="entry name" value="M23ase_b-sheet_dom"/>
</dbReference>
<evidence type="ECO:0000313" key="4">
    <source>
        <dbReference type="Proteomes" id="UP001501410"/>
    </source>
</evidence>
<evidence type="ECO:0008006" key="5">
    <source>
        <dbReference type="Google" id="ProtNLM"/>
    </source>
</evidence>
<dbReference type="CDD" id="cd12797">
    <property type="entry name" value="M23_peptidase"/>
    <property type="match status" value="1"/>
</dbReference>
<keyword evidence="4" id="KW-1185">Reference proteome</keyword>
<dbReference type="PANTHER" id="PTHR21666:SF270">
    <property type="entry name" value="MUREIN HYDROLASE ACTIVATOR ENVC"/>
    <property type="match status" value="1"/>
</dbReference>
<dbReference type="EMBL" id="BAABEZ010000024">
    <property type="protein sequence ID" value="GAA4458630.1"/>
    <property type="molecule type" value="Genomic_DNA"/>
</dbReference>
<evidence type="ECO:0000259" key="2">
    <source>
        <dbReference type="Pfam" id="PF13026"/>
    </source>
</evidence>
<dbReference type="PANTHER" id="PTHR21666">
    <property type="entry name" value="PEPTIDASE-RELATED"/>
    <property type="match status" value="1"/>
</dbReference>
<organism evidence="3 4">
    <name type="scientific">Rurimicrobium arvi</name>
    <dbReference type="NCBI Taxonomy" id="2049916"/>
    <lineage>
        <taxon>Bacteria</taxon>
        <taxon>Pseudomonadati</taxon>
        <taxon>Bacteroidota</taxon>
        <taxon>Chitinophagia</taxon>
        <taxon>Chitinophagales</taxon>
        <taxon>Chitinophagaceae</taxon>
        <taxon>Rurimicrobium</taxon>
    </lineage>
</organism>
<accession>A0ABP8N2Q0</accession>
<dbReference type="Proteomes" id="UP001501410">
    <property type="component" value="Unassembled WGS sequence"/>
</dbReference>
<evidence type="ECO:0000259" key="1">
    <source>
        <dbReference type="Pfam" id="PF01551"/>
    </source>
</evidence>
<dbReference type="InterPro" id="IPR011055">
    <property type="entry name" value="Dup_hybrid_motif"/>
</dbReference>
<reference evidence="4" key="1">
    <citation type="journal article" date="2019" name="Int. J. Syst. Evol. Microbiol.">
        <title>The Global Catalogue of Microorganisms (GCM) 10K type strain sequencing project: providing services to taxonomists for standard genome sequencing and annotation.</title>
        <authorList>
            <consortium name="The Broad Institute Genomics Platform"/>
            <consortium name="The Broad Institute Genome Sequencing Center for Infectious Disease"/>
            <person name="Wu L."/>
            <person name="Ma J."/>
        </authorList>
    </citation>
    <scope>NUCLEOTIDE SEQUENCE [LARGE SCALE GENOMIC DNA]</scope>
    <source>
        <strain evidence="4">JCM 31921</strain>
    </source>
</reference>
<comment type="caution">
    <text evidence="3">The sequence shown here is derived from an EMBL/GenBank/DDBJ whole genome shotgun (WGS) entry which is preliminary data.</text>
</comment>
<name>A0ABP8N2Q0_9BACT</name>
<sequence>MKTILSLLSAGIIALPARSQQEPPHYKIAADSFEARYNTGQFEAIYASFSPEMQEHLPVGQTRTFLNGLKEQAGTIIKKSFAGYDQSMAVYKTQFERALLSVNLSLNDAGQINGLLVKPFTEINIARPERNTTKMALPFKGEWTVIWGGDTKELNYHVESEAQKNAFDIVVTDASGSSHKNDGTKNEDYYAFGKELFATCDGEVVLVVDGIKDNVPGVLNPVYVPGNTVIIRTAANEYVFFAHFKQHSISVKQGEKVKRGQLLGRCGNSGNSSEPHLHFHLQNMEDMTTATGIKCFFDNLNVNGNKQHDYSPVKDDKISAN</sequence>
<proteinExistence type="predicted"/>
<dbReference type="RefSeq" id="WP_344828312.1">
    <property type="nucleotide sequence ID" value="NZ_BAABEZ010000024.1"/>
</dbReference>
<evidence type="ECO:0000313" key="3">
    <source>
        <dbReference type="EMBL" id="GAA4458630.1"/>
    </source>
</evidence>
<dbReference type="Gene3D" id="3.10.450.590">
    <property type="match status" value="1"/>
</dbReference>